<evidence type="ECO:0000256" key="1">
    <source>
        <dbReference type="SAM" id="Phobius"/>
    </source>
</evidence>
<dbReference type="KEGG" id="pph:Ppha_2079"/>
<sequence length="145" mass="16558" precursor="true">MKLFLYLIYPLFFFAMGCGIYVAYNNAEGLVDKNYYENGKHYFAAKEVEQKLDVAISKPDSLKMGSNEIHISVTSHGKPLEDAALSLFVGNLSSTRYDSTLTMQEEAPGIYHTTAAIPFKGVWFVRIDLVKQQLRATRKWFFDVR</sequence>
<protein>
    <recommendedName>
        <fullName evidence="4">YtkA-like domain-containing protein</fullName>
    </recommendedName>
</protein>
<dbReference type="Pfam" id="PF05751">
    <property type="entry name" value="FixH"/>
    <property type="match status" value="1"/>
</dbReference>
<keyword evidence="1" id="KW-1133">Transmembrane helix</keyword>
<name>B4SD27_PELPB</name>
<dbReference type="InterPro" id="IPR008620">
    <property type="entry name" value="FixH"/>
</dbReference>
<dbReference type="OrthoDB" id="595032at2"/>
<dbReference type="Proteomes" id="UP000002724">
    <property type="component" value="Chromosome"/>
</dbReference>
<dbReference type="EMBL" id="CP001110">
    <property type="protein sequence ID" value="ACF44286.1"/>
    <property type="molecule type" value="Genomic_DNA"/>
</dbReference>
<reference evidence="2 3" key="1">
    <citation type="submission" date="2008-06" db="EMBL/GenBank/DDBJ databases">
        <title>Complete sequence of Pelodictyon phaeoclathratiforme BU-1.</title>
        <authorList>
            <consortium name="US DOE Joint Genome Institute"/>
            <person name="Lucas S."/>
            <person name="Copeland A."/>
            <person name="Lapidus A."/>
            <person name="Glavina del Rio T."/>
            <person name="Dalin E."/>
            <person name="Tice H."/>
            <person name="Bruce D."/>
            <person name="Goodwin L."/>
            <person name="Pitluck S."/>
            <person name="Schmutz J."/>
            <person name="Larimer F."/>
            <person name="Land M."/>
            <person name="Hauser L."/>
            <person name="Kyrpides N."/>
            <person name="Mikhailova N."/>
            <person name="Liu Z."/>
            <person name="Li T."/>
            <person name="Zhao F."/>
            <person name="Overmann J."/>
            <person name="Bryant D.A."/>
            <person name="Richardson P."/>
        </authorList>
    </citation>
    <scope>NUCLEOTIDE SEQUENCE [LARGE SCALE GENOMIC DNA]</scope>
    <source>
        <strain evidence="3">DSM 5477 / BU-1</strain>
    </source>
</reference>
<dbReference type="HOGENOM" id="CLU_1774070_0_0_10"/>
<evidence type="ECO:0000313" key="3">
    <source>
        <dbReference type="Proteomes" id="UP000002724"/>
    </source>
</evidence>
<accession>B4SD27</accession>
<dbReference type="AlphaFoldDB" id="B4SD27"/>
<gene>
    <name evidence="2" type="ordered locus">Ppha_2079</name>
</gene>
<dbReference type="STRING" id="324925.Ppha_2079"/>
<proteinExistence type="predicted"/>
<organism evidence="2 3">
    <name type="scientific">Pelodictyon phaeoclathratiforme (strain DSM 5477 / BU-1)</name>
    <dbReference type="NCBI Taxonomy" id="324925"/>
    <lineage>
        <taxon>Bacteria</taxon>
        <taxon>Pseudomonadati</taxon>
        <taxon>Chlorobiota</taxon>
        <taxon>Chlorobiia</taxon>
        <taxon>Chlorobiales</taxon>
        <taxon>Chlorobiaceae</taxon>
        <taxon>Chlorobium/Pelodictyon group</taxon>
        <taxon>Pelodictyon</taxon>
    </lineage>
</organism>
<keyword evidence="3" id="KW-1185">Reference proteome</keyword>
<evidence type="ECO:0008006" key="4">
    <source>
        <dbReference type="Google" id="ProtNLM"/>
    </source>
</evidence>
<dbReference type="eggNOG" id="COG5456">
    <property type="taxonomic scope" value="Bacteria"/>
</dbReference>
<dbReference type="PROSITE" id="PS51257">
    <property type="entry name" value="PROKAR_LIPOPROTEIN"/>
    <property type="match status" value="1"/>
</dbReference>
<evidence type="ECO:0000313" key="2">
    <source>
        <dbReference type="EMBL" id="ACF44286.1"/>
    </source>
</evidence>
<dbReference type="RefSeq" id="WP_012508765.1">
    <property type="nucleotide sequence ID" value="NC_011060.1"/>
</dbReference>
<keyword evidence="1" id="KW-0472">Membrane</keyword>
<keyword evidence="1" id="KW-0812">Transmembrane</keyword>
<feature type="transmembrane region" description="Helical" evidence="1">
    <location>
        <begin position="6"/>
        <end position="24"/>
    </location>
</feature>